<evidence type="ECO:0000256" key="1">
    <source>
        <dbReference type="ARBA" id="ARBA00009986"/>
    </source>
</evidence>
<dbReference type="InterPro" id="IPR016162">
    <property type="entry name" value="Ald_DH_N"/>
</dbReference>
<dbReference type="GO" id="GO:0005737">
    <property type="term" value="C:cytoplasm"/>
    <property type="evidence" value="ECO:0007669"/>
    <property type="project" value="TreeGrafter"/>
</dbReference>
<feature type="domain" description="Aldehyde dehydrogenase" evidence="3">
    <location>
        <begin position="11"/>
        <end position="221"/>
    </location>
</feature>
<dbReference type="InterPro" id="IPR015590">
    <property type="entry name" value="Aldehyde_DH_dom"/>
</dbReference>
<dbReference type="Gene3D" id="3.40.605.10">
    <property type="entry name" value="Aldehyde Dehydrogenase, Chain A, domain 1"/>
    <property type="match status" value="1"/>
</dbReference>
<evidence type="ECO:0000313" key="4">
    <source>
        <dbReference type="EMBL" id="KAF5373696.1"/>
    </source>
</evidence>
<proteinExistence type="inferred from homology"/>
<evidence type="ECO:0000259" key="3">
    <source>
        <dbReference type="Pfam" id="PF00171"/>
    </source>
</evidence>
<dbReference type="Proteomes" id="UP000559256">
    <property type="component" value="Unassembled WGS sequence"/>
</dbReference>
<dbReference type="GO" id="GO:0004029">
    <property type="term" value="F:aldehyde dehydrogenase (NAD+) activity"/>
    <property type="evidence" value="ECO:0007669"/>
    <property type="project" value="TreeGrafter"/>
</dbReference>
<dbReference type="Pfam" id="PF00171">
    <property type="entry name" value="Aldedh"/>
    <property type="match status" value="1"/>
</dbReference>
<gene>
    <name evidence="4" type="ORF">D9758_000768</name>
</gene>
<dbReference type="InterPro" id="IPR016161">
    <property type="entry name" value="Ald_DH/histidinol_DH"/>
</dbReference>
<protein>
    <recommendedName>
        <fullName evidence="3">Aldehyde dehydrogenase domain-containing protein</fullName>
    </recommendedName>
</protein>
<sequence>MSKLEFTPLDEIDKIHSELKAGFNSGKLKSVAYRKYQLLQLTYLIKDNAKRFEEAFAADLGRPALESNFFEIASCVVEILGTYKHVEKWAKPEKPPFSLMWMPMRPIIYKEGKGVVLIISPFNYPMYLSLPILASAIAAGNTVVLKPSESTPVTSALFAELIPKYLDSDVARVVNGAVPETTKLLELPWGHILYTGGGRVGKIVAGAAAKTLTPVSLELGGE</sequence>
<dbReference type="GO" id="GO:0006081">
    <property type="term" value="P:aldehyde metabolic process"/>
    <property type="evidence" value="ECO:0007669"/>
    <property type="project" value="InterPro"/>
</dbReference>
<comment type="caution">
    <text evidence="4">The sequence shown here is derived from an EMBL/GenBank/DDBJ whole genome shotgun (WGS) entry which is preliminary data.</text>
</comment>
<evidence type="ECO:0000313" key="5">
    <source>
        <dbReference type="Proteomes" id="UP000559256"/>
    </source>
</evidence>
<organism evidence="4 5">
    <name type="scientific">Tetrapyrgos nigripes</name>
    <dbReference type="NCBI Taxonomy" id="182062"/>
    <lineage>
        <taxon>Eukaryota</taxon>
        <taxon>Fungi</taxon>
        <taxon>Dikarya</taxon>
        <taxon>Basidiomycota</taxon>
        <taxon>Agaricomycotina</taxon>
        <taxon>Agaricomycetes</taxon>
        <taxon>Agaricomycetidae</taxon>
        <taxon>Agaricales</taxon>
        <taxon>Marasmiineae</taxon>
        <taxon>Marasmiaceae</taxon>
        <taxon>Tetrapyrgos</taxon>
    </lineage>
</organism>
<keyword evidence="2" id="KW-0560">Oxidoreductase</keyword>
<dbReference type="EMBL" id="JAACJM010000003">
    <property type="protein sequence ID" value="KAF5373696.1"/>
    <property type="molecule type" value="Genomic_DNA"/>
</dbReference>
<accession>A0A8H5GYN5</accession>
<dbReference type="AlphaFoldDB" id="A0A8H5GYN5"/>
<dbReference type="FunFam" id="3.40.605.10:FF:000004">
    <property type="entry name" value="Aldehyde dehydrogenase"/>
    <property type="match status" value="1"/>
</dbReference>
<dbReference type="SUPFAM" id="SSF53720">
    <property type="entry name" value="ALDH-like"/>
    <property type="match status" value="1"/>
</dbReference>
<keyword evidence="5" id="KW-1185">Reference proteome</keyword>
<name>A0A8H5GYN5_9AGAR</name>
<dbReference type="InterPro" id="IPR012394">
    <property type="entry name" value="Aldehyde_DH_NAD(P)"/>
</dbReference>
<reference evidence="4 5" key="1">
    <citation type="journal article" date="2020" name="ISME J.">
        <title>Uncovering the hidden diversity of litter-decomposition mechanisms in mushroom-forming fungi.</title>
        <authorList>
            <person name="Floudas D."/>
            <person name="Bentzer J."/>
            <person name="Ahren D."/>
            <person name="Johansson T."/>
            <person name="Persson P."/>
            <person name="Tunlid A."/>
        </authorList>
    </citation>
    <scope>NUCLEOTIDE SEQUENCE [LARGE SCALE GENOMIC DNA]</scope>
    <source>
        <strain evidence="4 5">CBS 291.85</strain>
    </source>
</reference>
<evidence type="ECO:0000256" key="2">
    <source>
        <dbReference type="ARBA" id="ARBA00023002"/>
    </source>
</evidence>
<comment type="similarity">
    <text evidence="1">Belongs to the aldehyde dehydrogenase family.</text>
</comment>
<dbReference type="PANTHER" id="PTHR43570">
    <property type="entry name" value="ALDEHYDE DEHYDROGENASE"/>
    <property type="match status" value="1"/>
</dbReference>
<dbReference type="PANTHER" id="PTHR43570:SF16">
    <property type="entry name" value="ALDEHYDE DEHYDROGENASE TYPE III, ISOFORM Q"/>
    <property type="match status" value="1"/>
</dbReference>
<dbReference type="OrthoDB" id="440325at2759"/>